<dbReference type="EMBL" id="CACRXK020007698">
    <property type="protein sequence ID" value="CAB4012965.1"/>
    <property type="molecule type" value="Genomic_DNA"/>
</dbReference>
<name>A0A6S7I2M3_PARCT</name>
<protein>
    <submittedName>
        <fullName evidence="1">Uncharacterized protein</fullName>
    </submittedName>
</protein>
<keyword evidence="2" id="KW-1185">Reference proteome</keyword>
<dbReference type="AlphaFoldDB" id="A0A6S7I2M3"/>
<organism evidence="1 2">
    <name type="scientific">Paramuricea clavata</name>
    <name type="common">Red gorgonian</name>
    <name type="synonym">Violescent sea-whip</name>
    <dbReference type="NCBI Taxonomy" id="317549"/>
    <lineage>
        <taxon>Eukaryota</taxon>
        <taxon>Metazoa</taxon>
        <taxon>Cnidaria</taxon>
        <taxon>Anthozoa</taxon>
        <taxon>Octocorallia</taxon>
        <taxon>Malacalcyonacea</taxon>
        <taxon>Plexauridae</taxon>
        <taxon>Paramuricea</taxon>
    </lineage>
</organism>
<evidence type="ECO:0000313" key="2">
    <source>
        <dbReference type="Proteomes" id="UP001152795"/>
    </source>
</evidence>
<evidence type="ECO:0000313" key="1">
    <source>
        <dbReference type="EMBL" id="CAB4012965.1"/>
    </source>
</evidence>
<sequence length="92" mass="10388">MEHTTGHGSCVLEVYDVILNSRDQHQVVDDLLQAGAKISWNEKTKQSGKTLTAKATFNSYEQAEQALMTNTNPNYKLRRCPADIPFLESQNF</sequence>
<gene>
    <name evidence="1" type="ORF">PACLA_8A053482</name>
</gene>
<reference evidence="1" key="1">
    <citation type="submission" date="2020-04" db="EMBL/GenBank/DDBJ databases">
        <authorList>
            <person name="Alioto T."/>
            <person name="Alioto T."/>
            <person name="Gomez Garrido J."/>
        </authorList>
    </citation>
    <scope>NUCLEOTIDE SEQUENCE</scope>
    <source>
        <strain evidence="1">A484AB</strain>
    </source>
</reference>
<accession>A0A6S7I2M3</accession>
<comment type="caution">
    <text evidence="1">The sequence shown here is derived from an EMBL/GenBank/DDBJ whole genome shotgun (WGS) entry which is preliminary data.</text>
</comment>
<dbReference type="Proteomes" id="UP001152795">
    <property type="component" value="Unassembled WGS sequence"/>
</dbReference>
<proteinExistence type="predicted"/>